<keyword evidence="1" id="KW-1133">Transmembrane helix</keyword>
<gene>
    <name evidence="2" type="ORF">C6Y40_11720</name>
</gene>
<dbReference type="AlphaFoldDB" id="A0A2S9VAR1"/>
<evidence type="ECO:0000313" key="3">
    <source>
        <dbReference type="Proteomes" id="UP000238949"/>
    </source>
</evidence>
<protein>
    <submittedName>
        <fullName evidence="2">Uncharacterized protein</fullName>
    </submittedName>
</protein>
<feature type="transmembrane region" description="Helical" evidence="1">
    <location>
        <begin position="16"/>
        <end position="35"/>
    </location>
</feature>
<keyword evidence="1" id="KW-0472">Membrane</keyword>
<keyword evidence="3" id="KW-1185">Reference proteome</keyword>
<dbReference type="OrthoDB" id="6238758at2"/>
<dbReference type="EMBL" id="PVNP01000118">
    <property type="protein sequence ID" value="PRO73395.1"/>
    <property type="molecule type" value="Genomic_DNA"/>
</dbReference>
<evidence type="ECO:0000256" key="1">
    <source>
        <dbReference type="SAM" id="Phobius"/>
    </source>
</evidence>
<accession>A0A2S9VAR1</accession>
<organism evidence="2 3">
    <name type="scientific">Alteromonas alba</name>
    <dbReference type="NCBI Taxonomy" id="2079529"/>
    <lineage>
        <taxon>Bacteria</taxon>
        <taxon>Pseudomonadati</taxon>
        <taxon>Pseudomonadota</taxon>
        <taxon>Gammaproteobacteria</taxon>
        <taxon>Alteromonadales</taxon>
        <taxon>Alteromonadaceae</taxon>
        <taxon>Alteromonas/Salinimonas group</taxon>
        <taxon>Alteromonas</taxon>
    </lineage>
</organism>
<evidence type="ECO:0000313" key="2">
    <source>
        <dbReference type="EMBL" id="PRO73395.1"/>
    </source>
</evidence>
<sequence>MIKNLTFERLRKIKHVIVFAVILLTAVVVGMLNILSENNNYKPDNKTSCWLVGNSCEIGLAEGTLTVVMDRLPTIEEQIPLTVTLPEGLQLDSAYIEGVNMFMGKIPLPLEPENSRQWQGWFMLGACTEPTMQWQMVVQIKNRPEPVWIFFTTQM</sequence>
<proteinExistence type="predicted"/>
<name>A0A2S9VAR1_9ALTE</name>
<dbReference type="RefSeq" id="WP_105934752.1">
    <property type="nucleotide sequence ID" value="NZ_PVNP01000118.1"/>
</dbReference>
<reference evidence="3" key="1">
    <citation type="journal article" date="2020" name="Int. J. Syst. Evol. Microbiol.">
        <title>Alteromonas alba sp. nov., a marine bacterium isolated from the seawater of the West Pacific Ocean.</title>
        <authorList>
            <person name="Sun C."/>
            <person name="Wu Y.-H."/>
            <person name="Xamxidin M."/>
            <person name="Cheng H."/>
            <person name="Xu X.-W."/>
        </authorList>
    </citation>
    <scope>NUCLEOTIDE SEQUENCE [LARGE SCALE GENOMIC DNA]</scope>
    <source>
        <strain evidence="3">190</strain>
    </source>
</reference>
<keyword evidence="1" id="KW-0812">Transmembrane</keyword>
<dbReference type="Proteomes" id="UP000238949">
    <property type="component" value="Unassembled WGS sequence"/>
</dbReference>
<comment type="caution">
    <text evidence="2">The sequence shown here is derived from an EMBL/GenBank/DDBJ whole genome shotgun (WGS) entry which is preliminary data.</text>
</comment>